<dbReference type="EMBL" id="CADCVU010000212">
    <property type="protein sequence ID" value="CAA9520668.1"/>
    <property type="molecule type" value="Genomic_DNA"/>
</dbReference>
<evidence type="ECO:0000259" key="2">
    <source>
        <dbReference type="Pfam" id="PF13581"/>
    </source>
</evidence>
<evidence type="ECO:0000256" key="1">
    <source>
        <dbReference type="ARBA" id="ARBA00022527"/>
    </source>
</evidence>
<proteinExistence type="predicted"/>
<keyword evidence="1" id="KW-0418">Kinase</keyword>
<dbReference type="Pfam" id="PF13581">
    <property type="entry name" value="HATPase_c_2"/>
    <property type="match status" value="1"/>
</dbReference>
<organism evidence="3">
    <name type="scientific">uncultured Solirubrobacterales bacterium</name>
    <dbReference type="NCBI Taxonomy" id="768556"/>
    <lineage>
        <taxon>Bacteria</taxon>
        <taxon>Bacillati</taxon>
        <taxon>Actinomycetota</taxon>
        <taxon>Thermoleophilia</taxon>
        <taxon>Solirubrobacterales</taxon>
        <taxon>environmental samples</taxon>
    </lineage>
</organism>
<feature type="domain" description="Histidine kinase/HSP90-like ATPase" evidence="2">
    <location>
        <begin position="8"/>
        <end position="119"/>
    </location>
</feature>
<sequence length="131" mass="14231">MNVATRLPHDPSSVAEARHAVDGLDTALDDETIATVRLLVSELVTNSVRHGLPDESGHIELFVSATRESVRVEVLDAGAGFAPRARVEGQDAGSGWGLHLLEVLSHRWGSEHHRGTRIWFEIDKPPVAAET</sequence>
<reference evidence="3" key="1">
    <citation type="submission" date="2020-02" db="EMBL/GenBank/DDBJ databases">
        <authorList>
            <person name="Meier V. D."/>
        </authorList>
    </citation>
    <scope>NUCLEOTIDE SEQUENCE</scope>
    <source>
        <strain evidence="3">AVDCRST_MAG45</strain>
    </source>
</reference>
<keyword evidence="1" id="KW-0723">Serine/threonine-protein kinase</keyword>
<dbReference type="InterPro" id="IPR036890">
    <property type="entry name" value="HATPase_C_sf"/>
</dbReference>
<dbReference type="GO" id="GO:0004674">
    <property type="term" value="F:protein serine/threonine kinase activity"/>
    <property type="evidence" value="ECO:0007669"/>
    <property type="project" value="UniProtKB-KW"/>
</dbReference>
<dbReference type="PANTHER" id="PTHR35526:SF3">
    <property type="entry name" value="ANTI-SIGMA-F FACTOR RSBW"/>
    <property type="match status" value="1"/>
</dbReference>
<gene>
    <name evidence="3" type="ORF">AVDCRST_MAG45-2478</name>
</gene>
<evidence type="ECO:0000313" key="3">
    <source>
        <dbReference type="EMBL" id="CAA9520668.1"/>
    </source>
</evidence>
<accession>A0A6J4TEP6</accession>
<name>A0A6J4TEP6_9ACTN</name>
<dbReference type="PANTHER" id="PTHR35526">
    <property type="entry name" value="ANTI-SIGMA-F FACTOR RSBW-RELATED"/>
    <property type="match status" value="1"/>
</dbReference>
<protein>
    <recommendedName>
        <fullName evidence="2">Histidine kinase/HSP90-like ATPase domain-containing protein</fullName>
    </recommendedName>
</protein>
<dbReference type="CDD" id="cd16936">
    <property type="entry name" value="HATPase_RsbW-like"/>
    <property type="match status" value="1"/>
</dbReference>
<dbReference type="SUPFAM" id="SSF55874">
    <property type="entry name" value="ATPase domain of HSP90 chaperone/DNA topoisomerase II/histidine kinase"/>
    <property type="match status" value="1"/>
</dbReference>
<dbReference type="Gene3D" id="3.30.565.10">
    <property type="entry name" value="Histidine kinase-like ATPase, C-terminal domain"/>
    <property type="match status" value="1"/>
</dbReference>
<dbReference type="InterPro" id="IPR003594">
    <property type="entry name" value="HATPase_dom"/>
</dbReference>
<dbReference type="InterPro" id="IPR050267">
    <property type="entry name" value="Anti-sigma-factor_SerPK"/>
</dbReference>
<keyword evidence="1" id="KW-0808">Transferase</keyword>
<dbReference type="AlphaFoldDB" id="A0A6J4TEP6"/>